<protein>
    <submittedName>
        <fullName evidence="2">Uncharacterized protein</fullName>
    </submittedName>
</protein>
<keyword evidence="3" id="KW-1185">Reference proteome</keyword>
<name>A0ABT5YW64_9ACTN</name>
<comment type="caution">
    <text evidence="2">The sequence shown here is derived from an EMBL/GenBank/DDBJ whole genome shotgun (WGS) entry which is preliminary data.</text>
</comment>
<gene>
    <name evidence="2" type="ORF">P2L57_08540</name>
</gene>
<proteinExistence type="predicted"/>
<evidence type="ECO:0000313" key="2">
    <source>
        <dbReference type="EMBL" id="MDF2255770.1"/>
    </source>
</evidence>
<organism evidence="2 3">
    <name type="scientific">Streptantibioticus ferralitis</name>
    <dbReference type="NCBI Taxonomy" id="236510"/>
    <lineage>
        <taxon>Bacteria</taxon>
        <taxon>Bacillati</taxon>
        <taxon>Actinomycetota</taxon>
        <taxon>Actinomycetes</taxon>
        <taxon>Kitasatosporales</taxon>
        <taxon>Streptomycetaceae</taxon>
        <taxon>Streptantibioticus</taxon>
    </lineage>
</organism>
<sequence>MALALIVIALGTLFGAAAYAPTPVFIAAAAAIGGWLLVFYVRERVSRANRARNH</sequence>
<dbReference type="EMBL" id="JARHTQ010000004">
    <property type="protein sequence ID" value="MDF2255770.1"/>
    <property type="molecule type" value="Genomic_DNA"/>
</dbReference>
<dbReference type="RefSeq" id="WP_275810838.1">
    <property type="nucleotide sequence ID" value="NZ_BAAANM010000019.1"/>
</dbReference>
<evidence type="ECO:0000313" key="3">
    <source>
        <dbReference type="Proteomes" id="UP001220022"/>
    </source>
</evidence>
<keyword evidence="1" id="KW-0812">Transmembrane</keyword>
<evidence type="ECO:0000256" key="1">
    <source>
        <dbReference type="SAM" id="Phobius"/>
    </source>
</evidence>
<reference evidence="2 3" key="1">
    <citation type="submission" date="2023-03" db="EMBL/GenBank/DDBJ databases">
        <title>Draft genome sequence of type strain Streptomyces ferralitis JCM 14344.</title>
        <authorList>
            <person name="Klaysubun C."/>
            <person name="Duangmal K."/>
        </authorList>
    </citation>
    <scope>NUCLEOTIDE SEQUENCE [LARGE SCALE GENOMIC DNA]</scope>
    <source>
        <strain evidence="2 3">JCM 14344</strain>
    </source>
</reference>
<keyword evidence="1" id="KW-1133">Transmembrane helix</keyword>
<feature type="transmembrane region" description="Helical" evidence="1">
    <location>
        <begin position="25"/>
        <end position="42"/>
    </location>
</feature>
<dbReference type="Proteomes" id="UP001220022">
    <property type="component" value="Unassembled WGS sequence"/>
</dbReference>
<keyword evidence="1" id="KW-0472">Membrane</keyword>
<accession>A0ABT5YW64</accession>